<evidence type="ECO:0000256" key="5">
    <source>
        <dbReference type="ARBA" id="ARBA00022989"/>
    </source>
</evidence>
<feature type="transmembrane region" description="Helical" evidence="9">
    <location>
        <begin position="408"/>
        <end position="428"/>
    </location>
</feature>
<evidence type="ECO:0000313" key="11">
    <source>
        <dbReference type="Proteomes" id="UP000014071"/>
    </source>
</evidence>
<keyword evidence="5 9" id="KW-1133">Transmembrane helix</keyword>
<dbReference type="SUPFAM" id="SSF103473">
    <property type="entry name" value="MFS general substrate transporter"/>
    <property type="match status" value="1"/>
</dbReference>
<gene>
    <name evidence="10" type="ORF">PHSY_007087</name>
</gene>
<feature type="transmembrane region" description="Helical" evidence="9">
    <location>
        <begin position="247"/>
        <end position="269"/>
    </location>
</feature>
<dbReference type="GO" id="GO:0098717">
    <property type="term" value="P:pantothenate import across plasma membrane"/>
    <property type="evidence" value="ECO:0007669"/>
    <property type="project" value="TreeGrafter"/>
</dbReference>
<feature type="transmembrane region" description="Helical" evidence="9">
    <location>
        <begin position="153"/>
        <end position="172"/>
    </location>
</feature>
<feature type="transmembrane region" description="Helical" evidence="9">
    <location>
        <begin position="315"/>
        <end position="341"/>
    </location>
</feature>
<comment type="similarity">
    <text evidence="7">Belongs to the major facilitator superfamily. Allantoate permease family.</text>
</comment>
<dbReference type="FunFam" id="1.20.1250.20:FF:000065">
    <property type="entry name" value="Putative MFS pantothenate transporter"/>
    <property type="match status" value="1"/>
</dbReference>
<evidence type="ECO:0000256" key="6">
    <source>
        <dbReference type="ARBA" id="ARBA00023136"/>
    </source>
</evidence>
<reference evidence="11" key="1">
    <citation type="journal article" date="2013" name="Genome Announc.">
        <title>Draft genome sequence of the basidiomycetous yeast-like fungus Pseudozyma hubeiensis SY62, which produces an abundant amount of the biosurfactant mannosylerythritol lipids.</title>
        <authorList>
            <person name="Konishi M."/>
            <person name="Hatada Y."/>
            <person name="Horiuchi J."/>
        </authorList>
    </citation>
    <scope>NUCLEOTIDE SEQUENCE [LARGE SCALE GENOMIC DNA]</scope>
    <source>
        <strain evidence="11">SY62</strain>
    </source>
</reference>
<dbReference type="FunFam" id="1.20.1250.20:FF:000386">
    <property type="entry name" value="MFS general substrate transporter"/>
    <property type="match status" value="1"/>
</dbReference>
<proteinExistence type="inferred from homology"/>
<feature type="transmembrane region" description="Helical" evidence="9">
    <location>
        <begin position="380"/>
        <end position="402"/>
    </location>
</feature>
<dbReference type="Gene3D" id="1.20.1250.20">
    <property type="entry name" value="MFS general substrate transporter like domains"/>
    <property type="match status" value="1"/>
</dbReference>
<organism evidence="10 11">
    <name type="scientific">Pseudozyma hubeiensis (strain SY62)</name>
    <name type="common">Yeast</name>
    <dbReference type="NCBI Taxonomy" id="1305764"/>
    <lineage>
        <taxon>Eukaryota</taxon>
        <taxon>Fungi</taxon>
        <taxon>Dikarya</taxon>
        <taxon>Basidiomycota</taxon>
        <taxon>Ustilaginomycotina</taxon>
        <taxon>Ustilaginomycetes</taxon>
        <taxon>Ustilaginales</taxon>
        <taxon>Ustilaginaceae</taxon>
        <taxon>Pseudozyma</taxon>
    </lineage>
</organism>
<dbReference type="RefSeq" id="XP_012193072.1">
    <property type="nucleotide sequence ID" value="XM_012337682.1"/>
</dbReference>
<sequence length="541" mass="61112">MIDCSTADDLRSVSFRQASWTITLQTGTSADGSRVDCRYARCLACRRDEKPDLATMGVLHQARVFLWGEKPATKLEQRLLLKIDLVVMTFCTLLFLSNYLNRANFANAYLTGMKEDLKFHGKQFNQVQSIFTAGYIIGLAPNNLILQVVPPRFWLPFCGAMWGILSACLAAAKTPEQVMAIRFLQALFESSTFTGCHWILGSWYKEEELGKRSGIFSTFAQMGSLWSGVMQGRISQTMNGHLGLKSYQWLFIIDFALAIPIALFGFLLFPDTPRKTKAWFLNEEERQCAVERLPQHEPTKMSWDLLKRVFGRWHVYMFGMLFGFGSMLESAGINSVMGFWFKSMKFSKAQINYYPLSLISIAIALTLVAAYTTDYVGSRWWVNPVMGVIVSVSSIMLLVWDIPYGAKFFAFAIQGAGYMGQATNFAWANIACMEDEQERAMVLAAMNVFSNVVNSWWNFTFWAATDAPRYTKGWISMFPLSVFVTVIALGIVYLERRDRRRKLGMYPNGEEQEVQGHVVTLPAEKGTVDVDDSSSDGKGKP</sequence>
<keyword evidence="6 9" id="KW-0472">Membrane</keyword>
<dbReference type="InterPro" id="IPR011701">
    <property type="entry name" value="MFS"/>
</dbReference>
<name>R9PMZ2_PSEHS</name>
<dbReference type="AlphaFoldDB" id="R9PMZ2"/>
<evidence type="ECO:0000256" key="2">
    <source>
        <dbReference type="ARBA" id="ARBA00022448"/>
    </source>
</evidence>
<feature type="transmembrane region" description="Helical" evidence="9">
    <location>
        <begin position="353"/>
        <end position="373"/>
    </location>
</feature>
<feature type="transmembrane region" description="Helical" evidence="9">
    <location>
        <begin position="79"/>
        <end position="100"/>
    </location>
</feature>
<dbReference type="eggNOG" id="KOG2533">
    <property type="taxonomic scope" value="Eukaryota"/>
</dbReference>
<keyword evidence="3" id="KW-1003">Cell membrane</keyword>
<dbReference type="EMBL" id="DF238831">
    <property type="protein sequence ID" value="GAC99485.1"/>
    <property type="molecule type" value="Genomic_DNA"/>
</dbReference>
<dbReference type="GO" id="GO:0005886">
    <property type="term" value="C:plasma membrane"/>
    <property type="evidence" value="ECO:0007669"/>
    <property type="project" value="UniProtKB-SubCell"/>
</dbReference>
<feature type="transmembrane region" description="Helical" evidence="9">
    <location>
        <begin position="474"/>
        <end position="494"/>
    </location>
</feature>
<keyword evidence="4 9" id="KW-0812">Transmembrane</keyword>
<keyword evidence="2" id="KW-0813">Transport</keyword>
<keyword evidence="11" id="KW-1185">Reference proteome</keyword>
<dbReference type="PANTHER" id="PTHR43791:SF4">
    <property type="entry name" value="PANTOTHENATE TRANSPORTER FEN2"/>
    <property type="match status" value="1"/>
</dbReference>
<evidence type="ECO:0000256" key="1">
    <source>
        <dbReference type="ARBA" id="ARBA00004651"/>
    </source>
</evidence>
<evidence type="ECO:0000256" key="9">
    <source>
        <dbReference type="SAM" id="Phobius"/>
    </source>
</evidence>
<dbReference type="PANTHER" id="PTHR43791">
    <property type="entry name" value="PERMEASE-RELATED"/>
    <property type="match status" value="1"/>
</dbReference>
<feature type="transmembrane region" description="Helical" evidence="9">
    <location>
        <begin position="440"/>
        <end position="462"/>
    </location>
</feature>
<dbReference type="Proteomes" id="UP000014071">
    <property type="component" value="Unassembled WGS sequence"/>
</dbReference>
<dbReference type="Pfam" id="PF07690">
    <property type="entry name" value="MFS_1"/>
    <property type="match status" value="1"/>
</dbReference>
<dbReference type="InterPro" id="IPR036259">
    <property type="entry name" value="MFS_trans_sf"/>
</dbReference>
<evidence type="ECO:0000313" key="10">
    <source>
        <dbReference type="EMBL" id="GAC99485.1"/>
    </source>
</evidence>
<dbReference type="STRING" id="1305764.R9PMZ2"/>
<dbReference type="GeneID" id="24112351"/>
<evidence type="ECO:0000256" key="4">
    <source>
        <dbReference type="ARBA" id="ARBA00022692"/>
    </source>
</evidence>
<dbReference type="OrthoDB" id="3639251at2759"/>
<comment type="subcellular location">
    <subcellularLocation>
        <location evidence="1">Cell membrane</location>
        <topology evidence="1">Multi-pass membrane protein</topology>
    </subcellularLocation>
</comment>
<evidence type="ECO:0000256" key="3">
    <source>
        <dbReference type="ARBA" id="ARBA00022475"/>
    </source>
</evidence>
<accession>R9PMZ2</accession>
<dbReference type="HOGENOM" id="CLU_001265_4_2_1"/>
<feature type="region of interest" description="Disordered" evidence="8">
    <location>
        <begin position="513"/>
        <end position="541"/>
    </location>
</feature>
<evidence type="ECO:0000256" key="7">
    <source>
        <dbReference type="ARBA" id="ARBA00037968"/>
    </source>
</evidence>
<dbReference type="GO" id="GO:0015233">
    <property type="term" value="F:pantothenate transmembrane transporter activity"/>
    <property type="evidence" value="ECO:0007669"/>
    <property type="project" value="TreeGrafter"/>
</dbReference>
<protein>
    <submittedName>
        <fullName evidence="10">Pantothenate transporter liz1</fullName>
    </submittedName>
</protein>
<evidence type="ECO:0000256" key="8">
    <source>
        <dbReference type="SAM" id="MobiDB-lite"/>
    </source>
</evidence>